<reference evidence="1" key="1">
    <citation type="journal article" date="2009" name="Plant Mol. Biol.">
        <title>Insights into corn genes derived from large-scale cDNA sequencing.</title>
        <authorList>
            <person name="Alexandrov N.N."/>
            <person name="Brover V.V."/>
            <person name="Freidin S."/>
            <person name="Troukhan M.E."/>
            <person name="Tatarinova T.V."/>
            <person name="Zhang H."/>
            <person name="Swaller T.J."/>
            <person name="Lu Y.P."/>
            <person name="Bouck J."/>
            <person name="Flavell R.B."/>
            <person name="Feldmann K.A."/>
        </authorList>
    </citation>
    <scope>NUCLEOTIDE SEQUENCE</scope>
</reference>
<dbReference type="EMBL" id="EU971979">
    <property type="protein sequence ID" value="ACG44097.1"/>
    <property type="molecule type" value="mRNA"/>
</dbReference>
<dbReference type="AlphaFoldDB" id="B6U414"/>
<sequence>MPYAKSGNRPIDHSCDAPAAIPTEVPTPVFSSAEVGLLMSTPRKIRRAVNKLTPKKKMHVM</sequence>
<protein>
    <submittedName>
        <fullName evidence="1">Uncharacterized protein</fullName>
    </submittedName>
</protein>
<accession>B6U414</accession>
<proteinExistence type="evidence at transcript level"/>
<evidence type="ECO:0000313" key="1">
    <source>
        <dbReference type="EMBL" id="ACG44097.1"/>
    </source>
</evidence>
<organism evidence="1">
    <name type="scientific">Zea mays</name>
    <name type="common">Maize</name>
    <dbReference type="NCBI Taxonomy" id="4577"/>
    <lineage>
        <taxon>Eukaryota</taxon>
        <taxon>Viridiplantae</taxon>
        <taxon>Streptophyta</taxon>
        <taxon>Embryophyta</taxon>
        <taxon>Tracheophyta</taxon>
        <taxon>Spermatophyta</taxon>
        <taxon>Magnoliopsida</taxon>
        <taxon>Liliopsida</taxon>
        <taxon>Poales</taxon>
        <taxon>Poaceae</taxon>
        <taxon>PACMAD clade</taxon>
        <taxon>Panicoideae</taxon>
        <taxon>Andropogonodae</taxon>
        <taxon>Andropogoneae</taxon>
        <taxon>Tripsacinae</taxon>
        <taxon>Zea</taxon>
    </lineage>
</organism>
<name>B6U414_MAIZE</name>